<dbReference type="SUPFAM" id="SSF50346">
    <property type="entry name" value="PRC-barrel domain"/>
    <property type="match status" value="1"/>
</dbReference>
<evidence type="ECO:0000313" key="2">
    <source>
        <dbReference type="EMBL" id="ANK63018.1"/>
    </source>
</evidence>
<sequence>MAEEFYNVGKIVNTHGIAGEVRVMATTDFTKARFKPGSKLYLTLNGVKQQLTIKTHRKHKKFDLLSFDGLASINDVEKFKGSDLQVARTDQQELTPGEGYYYRDIIGCRIIDQATKQDLGTVKEILSPGANDVWVVQRPGKKDWLLPYLKQVVLNVDIAAKVVMIDLPEGLIDDAN</sequence>
<comment type="subunit">
    <text evidence="1">Binds ribosomal protein uS19.</text>
</comment>
<dbReference type="STRING" id="375175.AYR53_09740"/>
<dbReference type="PANTHER" id="PTHR33692:SF1">
    <property type="entry name" value="RIBOSOME MATURATION FACTOR RIMM"/>
    <property type="match status" value="1"/>
</dbReference>
<keyword evidence="3" id="KW-1185">Reference proteome</keyword>
<dbReference type="PANTHER" id="PTHR33692">
    <property type="entry name" value="RIBOSOME MATURATION FACTOR RIMM"/>
    <property type="match status" value="1"/>
</dbReference>
<dbReference type="InterPro" id="IPR011961">
    <property type="entry name" value="RimM"/>
</dbReference>
<dbReference type="Proteomes" id="UP000078582">
    <property type="component" value="Chromosome"/>
</dbReference>
<keyword evidence="1" id="KW-0963">Cytoplasm</keyword>
<dbReference type="Pfam" id="PF01782">
    <property type="entry name" value="RimM"/>
    <property type="match status" value="1"/>
</dbReference>
<keyword evidence="1" id="KW-0698">rRNA processing</keyword>
<dbReference type="NCBIfam" id="TIGR02273">
    <property type="entry name" value="16S_RimM"/>
    <property type="match status" value="1"/>
</dbReference>
<reference evidence="2 3" key="1">
    <citation type="submission" date="2016-03" db="EMBL/GenBank/DDBJ databases">
        <title>Pediococcus and Lactobacillus from brewery environment - whole genome sequencing and assembly.</title>
        <authorList>
            <person name="Behr J."/>
            <person name="Geissler A.J."/>
            <person name="Vogel R.F."/>
        </authorList>
    </citation>
    <scope>NUCLEOTIDE SEQUENCE [LARGE SCALE GENOMIC DNA]</scope>
    <source>
        <strain evidence="2 3">TMW 1.1989</strain>
    </source>
</reference>
<protein>
    <recommendedName>
        <fullName evidence="1">Ribosome maturation factor RimM</fullName>
    </recommendedName>
</protein>
<evidence type="ECO:0000256" key="1">
    <source>
        <dbReference type="HAMAP-Rule" id="MF_00014"/>
    </source>
</evidence>
<dbReference type="SUPFAM" id="SSF50447">
    <property type="entry name" value="Translation proteins"/>
    <property type="match status" value="1"/>
</dbReference>
<dbReference type="EMBL" id="CP014873">
    <property type="protein sequence ID" value="ANK63018.1"/>
    <property type="molecule type" value="Genomic_DNA"/>
</dbReference>
<dbReference type="InterPro" id="IPR002676">
    <property type="entry name" value="RimM_N"/>
</dbReference>
<dbReference type="Gene3D" id="2.30.30.240">
    <property type="entry name" value="PRC-barrel domain"/>
    <property type="match status" value="1"/>
</dbReference>
<comment type="domain">
    <text evidence="1">The PRC barrel domain binds ribosomal protein uS19.</text>
</comment>
<dbReference type="RefSeq" id="WP_068280473.1">
    <property type="nucleotide sequence ID" value="NZ_CP014873.1"/>
</dbReference>
<dbReference type="GO" id="GO:0005737">
    <property type="term" value="C:cytoplasm"/>
    <property type="evidence" value="ECO:0007669"/>
    <property type="project" value="UniProtKB-SubCell"/>
</dbReference>
<organism evidence="2 3">
    <name type="scientific">Loigolactobacillus backii</name>
    <dbReference type="NCBI Taxonomy" id="375175"/>
    <lineage>
        <taxon>Bacteria</taxon>
        <taxon>Bacillati</taxon>
        <taxon>Bacillota</taxon>
        <taxon>Bacilli</taxon>
        <taxon>Lactobacillales</taxon>
        <taxon>Lactobacillaceae</taxon>
        <taxon>Loigolactobacillus</taxon>
    </lineage>
</organism>
<dbReference type="InterPro" id="IPR036976">
    <property type="entry name" value="RimM_N_sf"/>
</dbReference>
<dbReference type="InterPro" id="IPR009000">
    <property type="entry name" value="Transl_B-barrel_sf"/>
</dbReference>
<accession>A0A192H439</accession>
<dbReference type="GeneID" id="42982537"/>
<dbReference type="HAMAP" id="MF_00014">
    <property type="entry name" value="Ribosome_mat_RimM"/>
    <property type="match status" value="1"/>
</dbReference>
<comment type="subcellular location">
    <subcellularLocation>
        <location evidence="1">Cytoplasm</location>
    </subcellularLocation>
</comment>
<dbReference type="Pfam" id="PF05239">
    <property type="entry name" value="PRC"/>
    <property type="match status" value="1"/>
</dbReference>
<keyword evidence="1" id="KW-0143">Chaperone</keyword>
<comment type="similarity">
    <text evidence="1">Belongs to the RimM family.</text>
</comment>
<dbReference type="AlphaFoldDB" id="A0A192H439"/>
<dbReference type="OrthoDB" id="9810331at2"/>
<proteinExistence type="inferred from homology"/>
<dbReference type="Gene3D" id="2.40.30.60">
    <property type="entry name" value="RimM"/>
    <property type="match status" value="1"/>
</dbReference>
<evidence type="ECO:0000313" key="3">
    <source>
        <dbReference type="Proteomes" id="UP000078582"/>
    </source>
</evidence>
<dbReference type="GO" id="GO:0042274">
    <property type="term" value="P:ribosomal small subunit biogenesis"/>
    <property type="evidence" value="ECO:0007669"/>
    <property type="project" value="UniProtKB-UniRule"/>
</dbReference>
<dbReference type="InterPro" id="IPR027275">
    <property type="entry name" value="PRC-brl_dom"/>
</dbReference>
<dbReference type="GO" id="GO:0043022">
    <property type="term" value="F:ribosome binding"/>
    <property type="evidence" value="ECO:0007669"/>
    <property type="project" value="InterPro"/>
</dbReference>
<keyword evidence="1" id="KW-0690">Ribosome biogenesis</keyword>
<comment type="function">
    <text evidence="1">An accessory protein needed during the final step in the assembly of 30S ribosomal subunit, possibly for assembly of the head region. Essential for efficient processing of 16S rRNA. May be needed both before and after RbfA during the maturation of 16S rRNA. It has affinity for free ribosomal 30S subunits but not for 70S ribosomes.</text>
</comment>
<dbReference type="GO" id="GO:0006364">
    <property type="term" value="P:rRNA processing"/>
    <property type="evidence" value="ECO:0007669"/>
    <property type="project" value="UniProtKB-UniRule"/>
</dbReference>
<dbReference type="InterPro" id="IPR011033">
    <property type="entry name" value="PRC_barrel-like_sf"/>
</dbReference>
<dbReference type="GO" id="GO:0005840">
    <property type="term" value="C:ribosome"/>
    <property type="evidence" value="ECO:0007669"/>
    <property type="project" value="InterPro"/>
</dbReference>
<name>A0A192H439_9LACO</name>
<gene>
    <name evidence="1" type="primary">rimM</name>
    <name evidence="2" type="ORF">AYR53_09740</name>
</gene>